<keyword evidence="4 5" id="KW-0472">Membrane</keyword>
<feature type="transmembrane region" description="Helical" evidence="5">
    <location>
        <begin position="48"/>
        <end position="67"/>
    </location>
</feature>
<accession>A0ABP8CMV0</accession>
<feature type="transmembrane region" description="Helical" evidence="5">
    <location>
        <begin position="225"/>
        <end position="243"/>
    </location>
</feature>
<evidence type="ECO:0000256" key="3">
    <source>
        <dbReference type="ARBA" id="ARBA00022989"/>
    </source>
</evidence>
<dbReference type="EMBL" id="BAABAS010000027">
    <property type="protein sequence ID" value="GAA4241285.1"/>
    <property type="molecule type" value="Genomic_DNA"/>
</dbReference>
<proteinExistence type="predicted"/>
<feature type="transmembrane region" description="Helical" evidence="5">
    <location>
        <begin position="101"/>
        <end position="121"/>
    </location>
</feature>
<keyword evidence="3 5" id="KW-1133">Transmembrane helix</keyword>
<feature type="transmembrane region" description="Helical" evidence="5">
    <location>
        <begin position="73"/>
        <end position="89"/>
    </location>
</feature>
<feature type="transmembrane region" description="Helical" evidence="5">
    <location>
        <begin position="249"/>
        <end position="266"/>
    </location>
</feature>
<feature type="transmembrane region" description="Helical" evidence="5">
    <location>
        <begin position="301"/>
        <end position="321"/>
    </location>
</feature>
<keyword evidence="2 5" id="KW-0812">Transmembrane</keyword>
<feature type="transmembrane region" description="Helical" evidence="5">
    <location>
        <begin position="271"/>
        <end position="289"/>
    </location>
</feature>
<dbReference type="Pfam" id="PF13515">
    <property type="entry name" value="FUSC_2"/>
    <property type="match status" value="1"/>
</dbReference>
<feature type="transmembrane region" description="Helical" evidence="5">
    <location>
        <begin position="127"/>
        <end position="148"/>
    </location>
</feature>
<keyword evidence="8" id="KW-1185">Reference proteome</keyword>
<dbReference type="RefSeq" id="WP_344906201.1">
    <property type="nucleotide sequence ID" value="NZ_BAABAS010000027.1"/>
</dbReference>
<organism evidence="7 8">
    <name type="scientific">Actinomadura meridiana</name>
    <dbReference type="NCBI Taxonomy" id="559626"/>
    <lineage>
        <taxon>Bacteria</taxon>
        <taxon>Bacillati</taxon>
        <taxon>Actinomycetota</taxon>
        <taxon>Actinomycetes</taxon>
        <taxon>Streptosporangiales</taxon>
        <taxon>Thermomonosporaceae</taxon>
        <taxon>Actinomadura</taxon>
    </lineage>
</organism>
<protein>
    <recommendedName>
        <fullName evidence="6">Integral membrane bound transporter domain-containing protein</fullName>
    </recommendedName>
</protein>
<evidence type="ECO:0000313" key="8">
    <source>
        <dbReference type="Proteomes" id="UP001501710"/>
    </source>
</evidence>
<sequence>MCAVLATYASALAIERRAHLHVDVVVQAVVLALSAARVQRRVDRLDRLIGFAVLPATAMAATGAQWLMAVHPAVGDTLFVVVIAASIWVRRFGSRAVRAGTLMVLPFVAILVVHGQAAAMVTWHGALWSAVIALVACAWVTVLQLLAAQAGFGDIPTRTTVPPVRPGARRLSPSTRLALQMGTALAAAFVVGRTLWPQHWAWPVLTAFIVCSGARGRGDVLLKSLLRTLGAGVGTLAAALIAGSFAPHADGAVVVIFVVLAVAAWLREASYVYWAGGVTAGLSLLYDWFGEPPGDLLRTRLAGIAVGGALGLAASWLVLPIRTGQVLRRRAADAVAALGGVLAAACDSAGVEKDELWRRQRGFEHAVGQLEQIARPLRARRTLESRWAPGRPHQADAIDLIRGCLPEVRTLTEALPELRPLPPCVTDLGVAVSANALAALKTIGRRPEAHLRQATASASRDPDSTPAITALEQINHRLTDLTTVFSTPPGPR</sequence>
<evidence type="ECO:0000313" key="7">
    <source>
        <dbReference type="EMBL" id="GAA4241285.1"/>
    </source>
</evidence>
<evidence type="ECO:0000256" key="1">
    <source>
        <dbReference type="ARBA" id="ARBA00004141"/>
    </source>
</evidence>
<evidence type="ECO:0000256" key="4">
    <source>
        <dbReference type="ARBA" id="ARBA00023136"/>
    </source>
</evidence>
<evidence type="ECO:0000256" key="5">
    <source>
        <dbReference type="SAM" id="Phobius"/>
    </source>
</evidence>
<feature type="domain" description="Integral membrane bound transporter" evidence="6">
    <location>
        <begin position="188"/>
        <end position="313"/>
    </location>
</feature>
<name>A0ABP8CMV0_9ACTN</name>
<dbReference type="Proteomes" id="UP001501710">
    <property type="component" value="Unassembled WGS sequence"/>
</dbReference>
<gene>
    <name evidence="7" type="ORF">GCM10022254_69510</name>
</gene>
<comment type="subcellular location">
    <subcellularLocation>
        <location evidence="1">Membrane</location>
        <topology evidence="1">Multi-pass membrane protein</topology>
    </subcellularLocation>
</comment>
<reference evidence="8" key="1">
    <citation type="journal article" date="2019" name="Int. J. Syst. Evol. Microbiol.">
        <title>The Global Catalogue of Microorganisms (GCM) 10K type strain sequencing project: providing services to taxonomists for standard genome sequencing and annotation.</title>
        <authorList>
            <consortium name="The Broad Institute Genomics Platform"/>
            <consortium name="The Broad Institute Genome Sequencing Center for Infectious Disease"/>
            <person name="Wu L."/>
            <person name="Ma J."/>
        </authorList>
    </citation>
    <scope>NUCLEOTIDE SEQUENCE [LARGE SCALE GENOMIC DNA]</scope>
    <source>
        <strain evidence="8">JCM 17440</strain>
    </source>
</reference>
<evidence type="ECO:0000256" key="2">
    <source>
        <dbReference type="ARBA" id="ARBA00022692"/>
    </source>
</evidence>
<dbReference type="InterPro" id="IPR049453">
    <property type="entry name" value="Memb_transporter_dom"/>
</dbReference>
<comment type="caution">
    <text evidence="7">The sequence shown here is derived from an EMBL/GenBank/DDBJ whole genome shotgun (WGS) entry which is preliminary data.</text>
</comment>
<evidence type="ECO:0000259" key="6">
    <source>
        <dbReference type="Pfam" id="PF13515"/>
    </source>
</evidence>